<dbReference type="GO" id="GO:0052861">
    <property type="term" value="F:endo-1,3(4)-beta-glucanase activity"/>
    <property type="evidence" value="ECO:0007669"/>
    <property type="project" value="UniProtKB-EC"/>
</dbReference>
<dbReference type="EC" id="3.2.1.6" evidence="3"/>
<dbReference type="SUPFAM" id="SSF49899">
    <property type="entry name" value="Concanavalin A-like lectins/glucanases"/>
    <property type="match status" value="1"/>
</dbReference>
<keyword evidence="6" id="KW-0732">Signal</keyword>
<dbReference type="InterPro" id="IPR000757">
    <property type="entry name" value="Beta-glucanase-like"/>
</dbReference>
<evidence type="ECO:0000313" key="8">
    <source>
        <dbReference type="EMBL" id="KAH7329259.1"/>
    </source>
</evidence>
<dbReference type="AlphaFoldDB" id="A0A8K0T8Q8"/>
<dbReference type="OrthoDB" id="192832at2759"/>
<name>A0A8K0T8Q8_9HYPO</name>
<evidence type="ECO:0000256" key="4">
    <source>
        <dbReference type="ARBA" id="ARBA00022801"/>
    </source>
</evidence>
<comment type="similarity">
    <text evidence="2">Belongs to the glycosyl hydrolase 16 family.</text>
</comment>
<feature type="signal peptide" evidence="6">
    <location>
        <begin position="1"/>
        <end position="21"/>
    </location>
</feature>
<dbReference type="Proteomes" id="UP000813444">
    <property type="component" value="Unassembled WGS sequence"/>
</dbReference>
<evidence type="ECO:0000256" key="2">
    <source>
        <dbReference type="ARBA" id="ARBA00006865"/>
    </source>
</evidence>
<dbReference type="Gene3D" id="2.60.120.200">
    <property type="match status" value="1"/>
</dbReference>
<dbReference type="EMBL" id="JAGPNK010000001">
    <property type="protein sequence ID" value="KAH7329259.1"/>
    <property type="molecule type" value="Genomic_DNA"/>
</dbReference>
<sequence>MYMSSSTVLGLGAIWAGVAQAQTVYGLHRTYDAGNFWDEFDFFNEPDPTRGFVEYVDNATAMAEGLAASRDGQIFMGVDTVTEFPANGRKSVRVTSRESFTHGLFIADLAHVPSSACGSWPALWSFGPNWPASGEIDILEGVNTQHTNSITLHTSPGCSISQIDTVSSTTLANADCNTGTAFTGCSQHTADNQNYGDGMNAIGGGVYAMEWLSEHIAVWYFPRYAIPQDILRGDPVPSTWGLATAKFYGGSTCDLDAHFMNHNLVFDTTFCGDWAGAVWADNPECSALAPTCNEYVAANPGAFVDSFWSVNSINVYKLLQ</sequence>
<gene>
    <name evidence="8" type="ORF">B0I35DRAFT_419777</name>
</gene>
<dbReference type="PANTHER" id="PTHR10963">
    <property type="entry name" value="GLYCOSYL HYDROLASE-RELATED"/>
    <property type="match status" value="1"/>
</dbReference>
<proteinExistence type="inferred from homology"/>
<evidence type="ECO:0000256" key="3">
    <source>
        <dbReference type="ARBA" id="ARBA00012599"/>
    </source>
</evidence>
<feature type="domain" description="GH16" evidence="7">
    <location>
        <begin position="13"/>
        <end position="283"/>
    </location>
</feature>
<dbReference type="PANTHER" id="PTHR10963:SF24">
    <property type="entry name" value="GLYCOSIDASE C21B10.07-RELATED"/>
    <property type="match status" value="1"/>
</dbReference>
<accession>A0A8K0T8Q8</accession>
<comment type="caution">
    <text evidence="8">The sequence shown here is derived from an EMBL/GenBank/DDBJ whole genome shotgun (WGS) entry which is preliminary data.</text>
</comment>
<evidence type="ECO:0000313" key="9">
    <source>
        <dbReference type="Proteomes" id="UP000813444"/>
    </source>
</evidence>
<evidence type="ECO:0000259" key="7">
    <source>
        <dbReference type="PROSITE" id="PS51762"/>
    </source>
</evidence>
<comment type="catalytic activity">
    <reaction evidence="1">
        <text>Endohydrolysis of (1-&gt;3)- or (1-&gt;4)-linkages in beta-D-glucans when the glucose residue whose reducing group is involved in the linkage to be hydrolyzed is itself substituted at C-3.</text>
        <dbReference type="EC" id="3.2.1.6"/>
    </reaction>
</comment>
<protein>
    <recommendedName>
        <fullName evidence="3">endo-1,3(4)-beta-glucanase</fullName>
        <ecNumber evidence="3">3.2.1.6</ecNumber>
    </recommendedName>
</protein>
<evidence type="ECO:0000256" key="5">
    <source>
        <dbReference type="ARBA" id="ARBA00023295"/>
    </source>
</evidence>
<dbReference type="PROSITE" id="PS51762">
    <property type="entry name" value="GH16_2"/>
    <property type="match status" value="1"/>
</dbReference>
<dbReference type="InterPro" id="IPR050546">
    <property type="entry name" value="Glycosyl_Hydrlase_16"/>
</dbReference>
<evidence type="ECO:0000256" key="1">
    <source>
        <dbReference type="ARBA" id="ARBA00000124"/>
    </source>
</evidence>
<dbReference type="FunFam" id="2.60.120.200:FF:000114">
    <property type="entry name" value="Probable endo-1,3(4)-beta-glucanase NFIA_089530"/>
    <property type="match status" value="1"/>
</dbReference>
<keyword evidence="5" id="KW-0326">Glycosidase</keyword>
<keyword evidence="4 8" id="KW-0378">Hydrolase</keyword>
<organism evidence="8 9">
    <name type="scientific">Stachybotrys elegans</name>
    <dbReference type="NCBI Taxonomy" id="80388"/>
    <lineage>
        <taxon>Eukaryota</taxon>
        <taxon>Fungi</taxon>
        <taxon>Dikarya</taxon>
        <taxon>Ascomycota</taxon>
        <taxon>Pezizomycotina</taxon>
        <taxon>Sordariomycetes</taxon>
        <taxon>Hypocreomycetidae</taxon>
        <taxon>Hypocreales</taxon>
        <taxon>Stachybotryaceae</taxon>
        <taxon>Stachybotrys</taxon>
    </lineage>
</organism>
<keyword evidence="9" id="KW-1185">Reference proteome</keyword>
<dbReference type="GO" id="GO:0009251">
    <property type="term" value="P:glucan catabolic process"/>
    <property type="evidence" value="ECO:0007669"/>
    <property type="project" value="TreeGrafter"/>
</dbReference>
<dbReference type="CDD" id="cd02181">
    <property type="entry name" value="GH16_fungal_Lam16A_glucanase"/>
    <property type="match status" value="1"/>
</dbReference>
<feature type="chain" id="PRO_5035434431" description="endo-1,3(4)-beta-glucanase" evidence="6">
    <location>
        <begin position="22"/>
        <end position="320"/>
    </location>
</feature>
<dbReference type="InterPro" id="IPR013320">
    <property type="entry name" value="ConA-like_dom_sf"/>
</dbReference>
<reference evidence="8" key="1">
    <citation type="journal article" date="2021" name="Nat. Commun.">
        <title>Genetic determinants of endophytism in the Arabidopsis root mycobiome.</title>
        <authorList>
            <person name="Mesny F."/>
            <person name="Miyauchi S."/>
            <person name="Thiergart T."/>
            <person name="Pickel B."/>
            <person name="Atanasova L."/>
            <person name="Karlsson M."/>
            <person name="Huettel B."/>
            <person name="Barry K.W."/>
            <person name="Haridas S."/>
            <person name="Chen C."/>
            <person name="Bauer D."/>
            <person name="Andreopoulos W."/>
            <person name="Pangilinan J."/>
            <person name="LaButti K."/>
            <person name="Riley R."/>
            <person name="Lipzen A."/>
            <person name="Clum A."/>
            <person name="Drula E."/>
            <person name="Henrissat B."/>
            <person name="Kohler A."/>
            <person name="Grigoriev I.V."/>
            <person name="Martin F.M."/>
            <person name="Hacquard S."/>
        </authorList>
    </citation>
    <scope>NUCLEOTIDE SEQUENCE</scope>
    <source>
        <strain evidence="8">MPI-CAGE-CH-0235</strain>
    </source>
</reference>
<evidence type="ECO:0000256" key="6">
    <source>
        <dbReference type="SAM" id="SignalP"/>
    </source>
</evidence>
<dbReference type="Pfam" id="PF26113">
    <property type="entry name" value="GH16_XgeA"/>
    <property type="match status" value="1"/>
</dbReference>